<accession>A0A498H034</accession>
<protein>
    <submittedName>
        <fullName evidence="6">DNA-binding protein</fullName>
    </submittedName>
</protein>
<feature type="domain" description="HTH dtxR-type" evidence="5">
    <location>
        <begin position="9"/>
        <end position="67"/>
    </location>
</feature>
<keyword evidence="4" id="KW-0804">Transcription</keyword>
<dbReference type="Proteomes" id="UP000290932">
    <property type="component" value="Unassembled WGS sequence"/>
</dbReference>
<dbReference type="EMBL" id="LHQS01000002">
    <property type="protein sequence ID" value="RXE55978.1"/>
    <property type="molecule type" value="Genomic_DNA"/>
</dbReference>
<dbReference type="Pfam" id="PF01325">
    <property type="entry name" value="Fe_dep_repress"/>
    <property type="match status" value="1"/>
</dbReference>
<keyword evidence="3 6" id="KW-0238">DNA-binding</keyword>
<evidence type="ECO:0000256" key="3">
    <source>
        <dbReference type="ARBA" id="ARBA00023125"/>
    </source>
</evidence>
<dbReference type="InterPro" id="IPR022687">
    <property type="entry name" value="HTH_DTXR"/>
</dbReference>
<keyword evidence="7" id="KW-1185">Reference proteome</keyword>
<dbReference type="GO" id="GO:0003677">
    <property type="term" value="F:DNA binding"/>
    <property type="evidence" value="ECO:0007669"/>
    <property type="project" value="UniProtKB-KW"/>
</dbReference>
<evidence type="ECO:0000256" key="2">
    <source>
        <dbReference type="ARBA" id="ARBA00023015"/>
    </source>
</evidence>
<comment type="caution">
    <text evidence="6">The sequence shown here is derived from an EMBL/GenBank/DDBJ whole genome shotgun (WGS) entry which is preliminary data.</text>
</comment>
<dbReference type="GO" id="GO:0003700">
    <property type="term" value="F:DNA-binding transcription factor activity"/>
    <property type="evidence" value="ECO:0007669"/>
    <property type="project" value="InterPro"/>
</dbReference>
<dbReference type="SUPFAM" id="SSF47979">
    <property type="entry name" value="Iron-dependent repressor protein, dimerization domain"/>
    <property type="match status" value="1"/>
</dbReference>
<organism evidence="6 7">
    <name type="scientific">Methanoculleus taiwanensis</name>
    <dbReference type="NCBI Taxonomy" id="1550565"/>
    <lineage>
        <taxon>Archaea</taxon>
        <taxon>Methanobacteriati</taxon>
        <taxon>Methanobacteriota</taxon>
        <taxon>Stenosarchaea group</taxon>
        <taxon>Methanomicrobia</taxon>
        <taxon>Methanomicrobiales</taxon>
        <taxon>Methanomicrobiaceae</taxon>
        <taxon>Methanoculleus</taxon>
    </lineage>
</organism>
<evidence type="ECO:0000313" key="6">
    <source>
        <dbReference type="EMBL" id="RXE55978.1"/>
    </source>
</evidence>
<reference evidence="6 7" key="1">
    <citation type="journal article" date="2015" name="Int. J. Syst. Evol. Microbiol.">
        <title>Methanoculleus taiwanensis sp. nov., a methanogen isolated from deep marine sediment at the deformation front area near Taiwan.</title>
        <authorList>
            <person name="Weng C.Y."/>
            <person name="Chen S.C."/>
            <person name="Lai M.C."/>
            <person name="Wu S.Y."/>
            <person name="Lin S."/>
            <person name="Yang T.F."/>
            <person name="Chen P.C."/>
        </authorList>
    </citation>
    <scope>NUCLEOTIDE SEQUENCE [LARGE SCALE GENOMIC DNA]</scope>
    <source>
        <strain evidence="6 7">CYW4</strain>
    </source>
</reference>
<sequence>MQEISGHELSAKKAEYLKYIHIRGETARTSEVAAHFAVAPSTATRTLEEIARAGYLEHSPYHGFALTDEGERYARFLVRRHRIVALMLSRFGLSADEACREAQKLEGCVSRAVVDRICSSLGHPMMSVCGRIEHDICCCSSGEAGKSGRRI</sequence>
<evidence type="ECO:0000256" key="4">
    <source>
        <dbReference type="ARBA" id="ARBA00023163"/>
    </source>
</evidence>
<proteinExistence type="inferred from homology"/>
<gene>
    <name evidence="6" type="ORF">ABH15_07185</name>
</gene>
<dbReference type="OrthoDB" id="24735at2157"/>
<evidence type="ECO:0000259" key="5">
    <source>
        <dbReference type="PROSITE" id="PS50944"/>
    </source>
</evidence>
<dbReference type="RefSeq" id="WP_128693694.1">
    <property type="nucleotide sequence ID" value="NZ_LHQS01000002.1"/>
</dbReference>
<dbReference type="GO" id="GO:0046914">
    <property type="term" value="F:transition metal ion binding"/>
    <property type="evidence" value="ECO:0007669"/>
    <property type="project" value="InterPro"/>
</dbReference>
<dbReference type="Gene3D" id="1.10.10.10">
    <property type="entry name" value="Winged helix-like DNA-binding domain superfamily/Winged helix DNA-binding domain"/>
    <property type="match status" value="1"/>
</dbReference>
<dbReference type="GO" id="GO:0046983">
    <property type="term" value="F:protein dimerization activity"/>
    <property type="evidence" value="ECO:0007669"/>
    <property type="project" value="InterPro"/>
</dbReference>
<dbReference type="SUPFAM" id="SSF46785">
    <property type="entry name" value="Winged helix' DNA-binding domain"/>
    <property type="match status" value="1"/>
</dbReference>
<keyword evidence="2" id="KW-0805">Transcription regulation</keyword>
<dbReference type="InterPro" id="IPR036388">
    <property type="entry name" value="WH-like_DNA-bd_sf"/>
</dbReference>
<dbReference type="SMART" id="SM00529">
    <property type="entry name" value="HTH_DTXR"/>
    <property type="match status" value="1"/>
</dbReference>
<dbReference type="Pfam" id="PF02742">
    <property type="entry name" value="Fe_dep_repr_C"/>
    <property type="match status" value="1"/>
</dbReference>
<comment type="similarity">
    <text evidence="1">Belongs to the DtxR/MntR family.</text>
</comment>
<dbReference type="InterPro" id="IPR022689">
    <property type="entry name" value="Iron_dep_repressor"/>
</dbReference>
<dbReference type="PANTHER" id="PTHR33238">
    <property type="entry name" value="IRON (METAL) DEPENDENT REPRESSOR, DTXR FAMILY"/>
    <property type="match status" value="1"/>
</dbReference>
<dbReference type="PROSITE" id="PS50944">
    <property type="entry name" value="HTH_DTXR"/>
    <property type="match status" value="1"/>
</dbReference>
<dbReference type="InterPro" id="IPR036390">
    <property type="entry name" value="WH_DNA-bd_sf"/>
</dbReference>
<name>A0A498H034_9EURY</name>
<dbReference type="InterPro" id="IPR001367">
    <property type="entry name" value="Fe_dep_repressor"/>
</dbReference>
<dbReference type="InterPro" id="IPR036421">
    <property type="entry name" value="Fe_dep_repressor_sf"/>
</dbReference>
<dbReference type="PANTHER" id="PTHR33238:SF7">
    <property type="entry name" value="IRON-DEPENDENT TRANSCRIPTIONAL REGULATOR"/>
    <property type="match status" value="1"/>
</dbReference>
<evidence type="ECO:0000313" key="7">
    <source>
        <dbReference type="Proteomes" id="UP000290932"/>
    </source>
</evidence>
<dbReference type="AlphaFoldDB" id="A0A498H034"/>
<dbReference type="InterPro" id="IPR050536">
    <property type="entry name" value="DtxR_MntR_Metal-Reg"/>
</dbReference>
<evidence type="ECO:0000256" key="1">
    <source>
        <dbReference type="ARBA" id="ARBA00007871"/>
    </source>
</evidence>